<dbReference type="PANTHER" id="PTHR48080:SF4">
    <property type="entry name" value="GLUCARATE DEHYDRATASE"/>
    <property type="match status" value="1"/>
</dbReference>
<dbReference type="InterPro" id="IPR029065">
    <property type="entry name" value="Enolase_C-like"/>
</dbReference>
<feature type="binding site" evidence="10">
    <location>
        <position position="200"/>
    </location>
    <ligand>
        <name>substrate</name>
    </ligand>
</feature>
<evidence type="ECO:0000256" key="11">
    <source>
        <dbReference type="PIRSR" id="PIRSR634598-3"/>
    </source>
</evidence>
<evidence type="ECO:0000313" key="14">
    <source>
        <dbReference type="Proteomes" id="UP000050816"/>
    </source>
</evidence>
<feature type="binding site" evidence="10">
    <location>
        <position position="363"/>
    </location>
    <ligand>
        <name>substrate</name>
    </ligand>
</feature>
<dbReference type="CDD" id="cd03323">
    <property type="entry name" value="D-glucarate_dehydratase"/>
    <property type="match status" value="1"/>
</dbReference>
<keyword evidence="8" id="KW-0456">Lyase</keyword>
<dbReference type="Gene3D" id="3.30.390.10">
    <property type="entry name" value="Enolase-like, N-terminal domain"/>
    <property type="match status" value="1"/>
</dbReference>
<protein>
    <recommendedName>
        <fullName evidence="5">glucarate dehydratase</fullName>
        <ecNumber evidence="5">4.2.1.40</ecNumber>
    </recommendedName>
</protein>
<dbReference type="InterPro" id="IPR034593">
    <property type="entry name" value="DgoD-like"/>
</dbReference>
<dbReference type="GO" id="GO:0008872">
    <property type="term" value="F:glucarate dehydratase activity"/>
    <property type="evidence" value="ECO:0007669"/>
    <property type="project" value="UniProtKB-EC"/>
</dbReference>
<evidence type="ECO:0000256" key="7">
    <source>
        <dbReference type="ARBA" id="ARBA00022842"/>
    </source>
</evidence>
<dbReference type="RefSeq" id="WP_191979102.1">
    <property type="nucleotide sequence ID" value="NZ_AZFK01000083.1"/>
</dbReference>
<evidence type="ECO:0000259" key="12">
    <source>
        <dbReference type="SMART" id="SM00922"/>
    </source>
</evidence>
<feature type="binding site" evidence="10">
    <location>
        <position position="417"/>
    </location>
    <ligand>
        <name>substrate</name>
    </ligand>
</feature>
<evidence type="ECO:0000313" key="13">
    <source>
        <dbReference type="EMBL" id="KRL88015.1"/>
    </source>
</evidence>
<dbReference type="PANTHER" id="PTHR48080">
    <property type="entry name" value="D-GALACTONATE DEHYDRATASE-RELATED"/>
    <property type="match status" value="1"/>
</dbReference>
<evidence type="ECO:0000256" key="5">
    <source>
        <dbReference type="ARBA" id="ARBA00011973"/>
    </source>
</evidence>
<dbReference type="GO" id="GO:0046872">
    <property type="term" value="F:metal ion binding"/>
    <property type="evidence" value="ECO:0007669"/>
    <property type="project" value="UniProtKB-KW"/>
</dbReference>
<dbReference type="InterPro" id="IPR013341">
    <property type="entry name" value="Mandelate_racemase_N_dom"/>
</dbReference>
<feature type="binding site" evidence="10">
    <location>
        <position position="284"/>
    </location>
    <ligand>
        <name>substrate</name>
    </ligand>
</feature>
<comment type="similarity">
    <text evidence="4">Belongs to the mandelate racemase/muconate lactonizing enzyme family. GlucD subfamily.</text>
</comment>
<comment type="pathway">
    <text evidence="3">Carbohydrate acid metabolism; D-glucarate degradation; 2,5-dioxopentanoate from D-glucarate: step 1/2.</text>
</comment>
<dbReference type="Gene3D" id="3.20.20.120">
    <property type="entry name" value="Enolase-like C-terminal domain"/>
    <property type="match status" value="1"/>
</dbReference>
<organism evidence="13 14">
    <name type="scientific">Limosilactobacillus ingluviei DSM 15946</name>
    <dbReference type="NCBI Taxonomy" id="1423760"/>
    <lineage>
        <taxon>Bacteria</taxon>
        <taxon>Bacillati</taxon>
        <taxon>Bacillota</taxon>
        <taxon>Bacilli</taxon>
        <taxon>Lactobacillales</taxon>
        <taxon>Lactobacillaceae</taxon>
        <taxon>Limosilactobacillus</taxon>
    </lineage>
</organism>
<dbReference type="EC" id="4.2.1.40" evidence="5"/>
<dbReference type="SMART" id="SM00922">
    <property type="entry name" value="MR_MLE"/>
    <property type="match status" value="1"/>
</dbReference>
<feature type="binding site" evidence="10">
    <location>
        <position position="27"/>
    </location>
    <ligand>
        <name>substrate</name>
    </ligand>
</feature>
<dbReference type="InterPro" id="IPR029017">
    <property type="entry name" value="Enolase-like_N"/>
</dbReference>
<evidence type="ECO:0000256" key="1">
    <source>
        <dbReference type="ARBA" id="ARBA00001426"/>
    </source>
</evidence>
<evidence type="ECO:0000256" key="3">
    <source>
        <dbReference type="ARBA" id="ARBA00005183"/>
    </source>
</evidence>
<keyword evidence="6 11" id="KW-0479">Metal-binding</keyword>
<gene>
    <name evidence="13" type="ORF">FC43_GL000571</name>
</gene>
<evidence type="ECO:0000256" key="8">
    <source>
        <dbReference type="ARBA" id="ARBA00023239"/>
    </source>
</evidence>
<feature type="active site" description="Proton acceptor" evidence="9">
    <location>
        <position position="202"/>
    </location>
</feature>
<feature type="binding site" evidence="11">
    <location>
        <position position="261"/>
    </location>
    <ligand>
        <name>Mg(2+)</name>
        <dbReference type="ChEBI" id="CHEBI:18420"/>
    </ligand>
</feature>
<feature type="domain" description="Mandelate racemase/muconate lactonizing enzyme C-terminal" evidence="12">
    <location>
        <begin position="180"/>
        <end position="280"/>
    </location>
</feature>
<dbReference type="SFLD" id="SFLDS00001">
    <property type="entry name" value="Enolase"/>
    <property type="match status" value="1"/>
</dbReference>
<reference evidence="13 14" key="1">
    <citation type="journal article" date="2015" name="Genome Announc.">
        <title>Expanding the biotechnology potential of lactobacilli through comparative genomics of 213 strains and associated genera.</title>
        <authorList>
            <person name="Sun Z."/>
            <person name="Harris H.M."/>
            <person name="McCann A."/>
            <person name="Guo C."/>
            <person name="Argimon S."/>
            <person name="Zhang W."/>
            <person name="Yang X."/>
            <person name="Jeffery I.B."/>
            <person name="Cooney J.C."/>
            <person name="Kagawa T.F."/>
            <person name="Liu W."/>
            <person name="Song Y."/>
            <person name="Salvetti E."/>
            <person name="Wrobel A."/>
            <person name="Rasinkangas P."/>
            <person name="Parkhill J."/>
            <person name="Rea M.C."/>
            <person name="O'Sullivan O."/>
            <person name="Ritari J."/>
            <person name="Douillard F.P."/>
            <person name="Paul Ross R."/>
            <person name="Yang R."/>
            <person name="Briner A.E."/>
            <person name="Felis G.E."/>
            <person name="de Vos W.M."/>
            <person name="Barrangou R."/>
            <person name="Klaenhammer T.R."/>
            <person name="Caufield P.W."/>
            <person name="Cui Y."/>
            <person name="Zhang H."/>
            <person name="O'Toole P.W."/>
        </authorList>
    </citation>
    <scope>NUCLEOTIDE SEQUENCE [LARGE SCALE GENOMIC DNA]</scope>
    <source>
        <strain evidence="13 14">DSM 15946</strain>
    </source>
</reference>
<comment type="caution">
    <text evidence="13">The sequence shown here is derived from an EMBL/GenBank/DDBJ whole genome shotgun (WGS) entry which is preliminary data.</text>
</comment>
<sequence length="441" mass="49191">MVPIIEKMEVVPVAGRDSMLLNLSGAHEPFFTRNIVILTASNGEEGIGEVPGGKKITQILNESQDLVLGTPLGDYKKVIRGVKKRFSELDSKGRGLQTFDQRVCIHAQTAIETAFLDLLGKYLKVPVAALLGDGIQRKKIPVLGYLFYIGDRKKTDLPYVKGEGAEDSWERLRREPALTPAAVVRLAQAAYERYGFTTFKLKGGVFNGETEVATIKALHQAFPMAKLDLDPNGSWSLKQAIRYTKSLKGILHYIEDPCGAEDGFSGREILAEFQRQTHVPVATNMVDTNWRQMAHSLTLGAVSIPLADPHFWTMEGSVEVAKICQAFSLNWGIHSNNHFDISLAMAIHAAAAAPGEIYAIDTHWIWQDGQNLTKDSYQIKDGFISLKQDSVGLGVTIDRQKLIQAHRLYIQNTCDQRNDARPMQYLIPNWRFDPHRPALVR</sequence>
<dbReference type="SFLD" id="SFLDG00055">
    <property type="entry name" value="glucarate_dehydratase"/>
    <property type="match status" value="1"/>
</dbReference>
<dbReference type="InterPro" id="IPR036849">
    <property type="entry name" value="Enolase-like_C_sf"/>
</dbReference>
<dbReference type="SUPFAM" id="SSF54826">
    <property type="entry name" value="Enolase N-terminal domain-like"/>
    <property type="match status" value="1"/>
</dbReference>
<evidence type="ECO:0000256" key="4">
    <source>
        <dbReference type="ARBA" id="ARBA00009938"/>
    </source>
</evidence>
<dbReference type="Proteomes" id="UP000050816">
    <property type="component" value="Unassembled WGS sequence"/>
</dbReference>
<evidence type="ECO:0000256" key="10">
    <source>
        <dbReference type="PIRSR" id="PIRSR634598-2"/>
    </source>
</evidence>
<name>A0A0R1U401_9LACO</name>
<dbReference type="Pfam" id="PF13378">
    <property type="entry name" value="MR_MLE_C"/>
    <property type="match status" value="1"/>
</dbReference>
<evidence type="ECO:0000256" key="2">
    <source>
        <dbReference type="ARBA" id="ARBA00001946"/>
    </source>
</evidence>
<dbReference type="InterPro" id="IPR034598">
    <property type="entry name" value="GlucD-like"/>
</dbReference>
<dbReference type="SUPFAM" id="SSF51604">
    <property type="entry name" value="Enolase C-terminal domain-like"/>
    <property type="match status" value="1"/>
</dbReference>
<dbReference type="InterPro" id="IPR013342">
    <property type="entry name" value="Mandelate_racemase_C"/>
</dbReference>
<evidence type="ECO:0000256" key="6">
    <source>
        <dbReference type="ARBA" id="ARBA00022723"/>
    </source>
</evidence>
<feature type="binding site" evidence="10">
    <location>
        <begin position="334"/>
        <end position="336"/>
    </location>
    <ligand>
        <name>substrate</name>
    </ligand>
</feature>
<evidence type="ECO:0000256" key="9">
    <source>
        <dbReference type="PIRSR" id="PIRSR634598-1"/>
    </source>
</evidence>
<feature type="active site" description="Proton acceptor" evidence="9">
    <location>
        <position position="334"/>
    </location>
</feature>
<accession>A0A0R1U401</accession>
<feature type="binding site" evidence="10">
    <location>
        <position position="145"/>
    </location>
    <ligand>
        <name>substrate</name>
    </ligand>
</feature>
<feature type="binding site" evidence="10">
    <location>
        <position position="98"/>
    </location>
    <ligand>
        <name>substrate</name>
    </ligand>
</feature>
<feature type="binding site" evidence="11">
    <location>
        <position position="284"/>
    </location>
    <ligand>
        <name>Mg(2+)</name>
        <dbReference type="ChEBI" id="CHEBI:18420"/>
    </ligand>
</feature>
<feature type="binding site" evidence="10">
    <location>
        <begin position="230"/>
        <end position="232"/>
    </location>
    <ligand>
        <name>substrate</name>
    </ligand>
</feature>
<keyword evidence="7 11" id="KW-0460">Magnesium</keyword>
<dbReference type="EMBL" id="AZFK01000083">
    <property type="protein sequence ID" value="KRL88015.1"/>
    <property type="molecule type" value="Genomic_DNA"/>
</dbReference>
<dbReference type="AlphaFoldDB" id="A0A0R1U401"/>
<feature type="binding site" evidence="11">
    <location>
        <position position="230"/>
    </location>
    <ligand>
        <name>Mg(2+)</name>
        <dbReference type="ChEBI" id="CHEBI:18420"/>
    </ligand>
</feature>
<dbReference type="PATRIC" id="fig|1423760.3.peg.593"/>
<dbReference type="Pfam" id="PF02746">
    <property type="entry name" value="MR_MLE_N"/>
    <property type="match status" value="1"/>
</dbReference>
<proteinExistence type="inferred from homology"/>
<comment type="catalytic activity">
    <reaction evidence="1">
        <text>D-glucarate = 5-dehydro-4-deoxy-D-glucarate + H2O</text>
        <dbReference type="Rhea" id="RHEA:14573"/>
        <dbReference type="ChEBI" id="CHEBI:15377"/>
        <dbReference type="ChEBI" id="CHEBI:30612"/>
        <dbReference type="ChEBI" id="CHEBI:42819"/>
        <dbReference type="EC" id="4.2.1.40"/>
    </reaction>
</comment>
<comment type="cofactor">
    <cofactor evidence="2 11">
        <name>Mg(2+)</name>
        <dbReference type="ChEBI" id="CHEBI:18420"/>
    </cofactor>
</comment>